<sequence length="319" mass="36556">MPKSKRNKLVELSETKKHGLEGKKRLYQKIQSNVDSYTHVLVFSVNDMRNSKMKNVREQWKHSRFCIGKNRVMAKALGRTEEEEYRPNLHKIGQQLKGEKGLLFTNQPVEEVVNWFRSYSDGDYARSGNIATEDVFLSEGPLKQFPHNQEAYLRQLGLPTTLQKGVVHLIKDHVVCHAGERLSPETARILKLLGYEMAEFRIRIESVWSQNGMFIEFNSETKENEGNNLGSFMKEGFELSSDVANLGNEEEMECDLNEVPSNTPKKSELTEKKIEASEEEPKKFSPKLTRSRAAASNIKVKTPDSNVVIEPRSARKRKL</sequence>
<evidence type="ECO:0000259" key="7">
    <source>
        <dbReference type="Pfam" id="PF17777"/>
    </source>
</evidence>
<evidence type="ECO:0000256" key="2">
    <source>
        <dbReference type="ARBA" id="ARBA00008889"/>
    </source>
</evidence>
<keyword evidence="3 5" id="KW-0963">Cytoplasm</keyword>
<organism evidence="8 9">
    <name type="scientific">Nephila pilipes</name>
    <name type="common">Giant wood spider</name>
    <name type="synonym">Nephila maculata</name>
    <dbReference type="NCBI Taxonomy" id="299642"/>
    <lineage>
        <taxon>Eukaryota</taxon>
        <taxon>Metazoa</taxon>
        <taxon>Ecdysozoa</taxon>
        <taxon>Arthropoda</taxon>
        <taxon>Chelicerata</taxon>
        <taxon>Arachnida</taxon>
        <taxon>Araneae</taxon>
        <taxon>Araneomorphae</taxon>
        <taxon>Entelegynae</taxon>
        <taxon>Araneoidea</taxon>
        <taxon>Nephilidae</taxon>
        <taxon>Nephila</taxon>
    </lineage>
</organism>
<dbReference type="GO" id="GO:0030687">
    <property type="term" value="C:preribosome, large subunit precursor"/>
    <property type="evidence" value="ECO:0007669"/>
    <property type="project" value="TreeGrafter"/>
</dbReference>
<dbReference type="Gene3D" id="3.90.105.20">
    <property type="match status" value="1"/>
</dbReference>
<dbReference type="InterPro" id="IPR043164">
    <property type="entry name" value="Ribosomal_uL10-like_insert_sf"/>
</dbReference>
<gene>
    <name evidence="8" type="primary">Mrto4</name>
    <name evidence="8" type="ORF">NPIL_187641</name>
</gene>
<feature type="domain" description="Large ribosomal subunit protein uL10-like insertion" evidence="7">
    <location>
        <begin position="125"/>
        <end position="194"/>
    </location>
</feature>
<comment type="function">
    <text evidence="1 5">Component of the ribosome assembly machinery. Nuclear paralog of the ribosomal protein P0, it binds pre-60S subunits at an early stage of assembly in the nucleolus, and is replaced by P0 in cytoplasmic pre-60S subunits and mature 80S ribosomes.</text>
</comment>
<evidence type="ECO:0000313" key="8">
    <source>
        <dbReference type="EMBL" id="GFT08082.1"/>
    </source>
</evidence>
<dbReference type="Pfam" id="PF00466">
    <property type="entry name" value="Ribosomal_L10"/>
    <property type="match status" value="1"/>
</dbReference>
<dbReference type="InterPro" id="IPR001790">
    <property type="entry name" value="Ribosomal_uL10"/>
</dbReference>
<proteinExistence type="inferred from homology"/>
<dbReference type="Pfam" id="PF17777">
    <property type="entry name" value="RL10P_insert"/>
    <property type="match status" value="1"/>
</dbReference>
<comment type="caution">
    <text evidence="8">The sequence shown here is derived from an EMBL/GenBank/DDBJ whole genome shotgun (WGS) entry which is preliminary data.</text>
</comment>
<dbReference type="SUPFAM" id="SSF160369">
    <property type="entry name" value="Ribosomal protein L10-like"/>
    <property type="match status" value="1"/>
</dbReference>
<dbReference type="GO" id="GO:0000027">
    <property type="term" value="P:ribosomal large subunit assembly"/>
    <property type="evidence" value="ECO:0007669"/>
    <property type="project" value="InterPro"/>
</dbReference>
<dbReference type="GO" id="GO:0005737">
    <property type="term" value="C:cytoplasm"/>
    <property type="evidence" value="ECO:0007669"/>
    <property type="project" value="UniProtKB-SubCell"/>
</dbReference>
<feature type="compositionally biased region" description="Basic and acidic residues" evidence="6">
    <location>
        <begin position="265"/>
        <end position="283"/>
    </location>
</feature>
<feature type="region of interest" description="Disordered" evidence="6">
    <location>
        <begin position="252"/>
        <end position="319"/>
    </location>
</feature>
<comment type="subunit">
    <text evidence="5">Associates with the pre-60S ribosomal particle.</text>
</comment>
<dbReference type="CDD" id="cd05796">
    <property type="entry name" value="Ribosomal_P0_like"/>
    <property type="match status" value="1"/>
</dbReference>
<dbReference type="OrthoDB" id="10262308at2759"/>
<dbReference type="GO" id="GO:0005730">
    <property type="term" value="C:nucleolus"/>
    <property type="evidence" value="ECO:0007669"/>
    <property type="project" value="UniProtKB-SubCell"/>
</dbReference>
<dbReference type="InterPro" id="IPR051742">
    <property type="entry name" value="Ribosome_Assembly_uL10"/>
</dbReference>
<keyword evidence="5" id="KW-0690">Ribosome biogenesis</keyword>
<dbReference type="GO" id="GO:0003723">
    <property type="term" value="F:RNA binding"/>
    <property type="evidence" value="ECO:0007669"/>
    <property type="project" value="TreeGrafter"/>
</dbReference>
<name>A0A8X6NDV8_NEPPI</name>
<dbReference type="GO" id="GO:0000956">
    <property type="term" value="P:nuclear-transcribed mRNA catabolic process"/>
    <property type="evidence" value="ECO:0007669"/>
    <property type="project" value="TreeGrafter"/>
</dbReference>
<dbReference type="AlphaFoldDB" id="A0A8X6NDV8"/>
<protein>
    <recommendedName>
        <fullName evidence="5">Ribosome assembly factor mrt4</fullName>
    </recommendedName>
</protein>
<reference evidence="8" key="1">
    <citation type="submission" date="2020-08" db="EMBL/GenBank/DDBJ databases">
        <title>Multicomponent nature underlies the extraordinary mechanical properties of spider dragline silk.</title>
        <authorList>
            <person name="Kono N."/>
            <person name="Nakamura H."/>
            <person name="Mori M."/>
            <person name="Yoshida Y."/>
            <person name="Ohtoshi R."/>
            <person name="Malay A.D."/>
            <person name="Moran D.A.P."/>
            <person name="Tomita M."/>
            <person name="Numata K."/>
            <person name="Arakawa K."/>
        </authorList>
    </citation>
    <scope>NUCLEOTIDE SEQUENCE</scope>
</reference>
<evidence type="ECO:0000256" key="5">
    <source>
        <dbReference type="RuleBase" id="RU364039"/>
    </source>
</evidence>
<dbReference type="InterPro" id="IPR040637">
    <property type="entry name" value="Ribosomal_uL10-like_insert"/>
</dbReference>
<evidence type="ECO:0000256" key="6">
    <source>
        <dbReference type="SAM" id="MobiDB-lite"/>
    </source>
</evidence>
<evidence type="ECO:0000256" key="4">
    <source>
        <dbReference type="ARBA" id="ARBA00023242"/>
    </source>
</evidence>
<dbReference type="PANTHER" id="PTHR45841">
    <property type="entry name" value="MRNA TURNOVER PROTEIN 4 MRTO4"/>
    <property type="match status" value="1"/>
</dbReference>
<dbReference type="FunFam" id="3.90.105.20:FF:000004">
    <property type="entry name" value="Ribosome assembly factor mrt4"/>
    <property type="match status" value="1"/>
</dbReference>
<comment type="similarity">
    <text evidence="2 5">Belongs to the universal ribosomal protein uL10 family.</text>
</comment>
<dbReference type="GO" id="GO:0006364">
    <property type="term" value="P:rRNA processing"/>
    <property type="evidence" value="ECO:0007669"/>
    <property type="project" value="TreeGrafter"/>
</dbReference>
<dbReference type="FunFam" id="3.30.70.1730:FF:000005">
    <property type="entry name" value="Ribosome assembly factor mrt4"/>
    <property type="match status" value="1"/>
</dbReference>
<evidence type="ECO:0000256" key="3">
    <source>
        <dbReference type="ARBA" id="ARBA00022490"/>
    </source>
</evidence>
<dbReference type="PANTHER" id="PTHR45841:SF1">
    <property type="entry name" value="MRNA TURNOVER PROTEIN 4 HOMOLOG"/>
    <property type="match status" value="1"/>
</dbReference>
<dbReference type="EMBL" id="BMAW01103208">
    <property type="protein sequence ID" value="GFT08082.1"/>
    <property type="molecule type" value="Genomic_DNA"/>
</dbReference>
<accession>A0A8X6NDV8</accession>
<dbReference type="InterPro" id="IPR033867">
    <property type="entry name" value="Mrt4"/>
</dbReference>
<evidence type="ECO:0000256" key="1">
    <source>
        <dbReference type="ARBA" id="ARBA00004046"/>
    </source>
</evidence>
<dbReference type="InterPro" id="IPR043141">
    <property type="entry name" value="Ribosomal_uL10-like_sf"/>
</dbReference>
<comment type="subcellular location">
    <subcellularLocation>
        <location evidence="5">Cytoplasm</location>
    </subcellularLocation>
    <subcellularLocation>
        <location evidence="5">Nucleus</location>
        <location evidence="5">Nucleolus</location>
    </subcellularLocation>
</comment>
<evidence type="ECO:0000313" key="9">
    <source>
        <dbReference type="Proteomes" id="UP000887013"/>
    </source>
</evidence>
<dbReference type="Proteomes" id="UP000887013">
    <property type="component" value="Unassembled WGS sequence"/>
</dbReference>
<dbReference type="Gene3D" id="3.30.70.1730">
    <property type="match status" value="1"/>
</dbReference>
<keyword evidence="4 5" id="KW-0539">Nucleus</keyword>
<keyword evidence="9" id="KW-1185">Reference proteome</keyword>